<organism evidence="1 2">
    <name type="scientific">Sphaerisporangium album</name>
    <dbReference type="NCBI Taxonomy" id="509200"/>
    <lineage>
        <taxon>Bacteria</taxon>
        <taxon>Bacillati</taxon>
        <taxon>Actinomycetota</taxon>
        <taxon>Actinomycetes</taxon>
        <taxon>Streptosporangiales</taxon>
        <taxon>Streptosporangiaceae</taxon>
        <taxon>Sphaerisporangium</taxon>
    </lineage>
</organism>
<dbReference type="EMBL" id="QOIL01000031">
    <property type="protein sequence ID" value="RCG21008.1"/>
    <property type="molecule type" value="Genomic_DNA"/>
</dbReference>
<dbReference type="SUPFAM" id="SSF48208">
    <property type="entry name" value="Six-hairpin glycosidases"/>
    <property type="match status" value="1"/>
</dbReference>
<accession>A0A367ESB4</accession>
<keyword evidence="2" id="KW-1185">Reference proteome</keyword>
<name>A0A367ESB4_9ACTN</name>
<protein>
    <recommendedName>
        <fullName evidence="3">Alpha-L-rhamnosidase C-terminal domain-containing protein</fullName>
    </recommendedName>
</protein>
<comment type="caution">
    <text evidence="1">The sequence shown here is derived from an EMBL/GenBank/DDBJ whole genome shotgun (WGS) entry which is preliminary data.</text>
</comment>
<gene>
    <name evidence="1" type="ORF">DQ384_37090</name>
</gene>
<dbReference type="InterPro" id="IPR012341">
    <property type="entry name" value="6hp_glycosidase-like_sf"/>
</dbReference>
<dbReference type="PANTHER" id="PTHR34987">
    <property type="entry name" value="C, PUTATIVE (AFU_ORTHOLOGUE AFUA_3G02880)-RELATED"/>
    <property type="match status" value="1"/>
</dbReference>
<dbReference type="Proteomes" id="UP000253094">
    <property type="component" value="Unassembled WGS sequence"/>
</dbReference>
<proteinExistence type="predicted"/>
<dbReference type="PANTHER" id="PTHR34987:SF6">
    <property type="entry name" value="ALPHA-L-RHAMNOSIDASE SIX-HAIRPIN GLYCOSIDASE DOMAIN-CONTAINING PROTEIN"/>
    <property type="match status" value="1"/>
</dbReference>
<dbReference type="Gene3D" id="2.60.420.10">
    <property type="entry name" value="Maltose phosphorylase, domain 3"/>
    <property type="match status" value="1"/>
</dbReference>
<evidence type="ECO:0000313" key="2">
    <source>
        <dbReference type="Proteomes" id="UP000253094"/>
    </source>
</evidence>
<sequence>MEVNAHFTANDDHAGLAQIRRTWGYMLDSPIGTKSTFWEGIDADGGFAYGDAFMSLAHGWSTGPTAALTFSVLGIAPEPQAGQYRFVPHPGDLTTVEGRITLPQGALSASWSRDAPAGTFTSNLVSPAGTTGKVGIPKFGGNPTISVNGVTVWRNGTFTPQPAVTGATQDAAYVYLTGVAPGTYTFSASGLGNPPAPLLPVAADLPAGFGKCAGEGGQCSFPGTRVVAFGAGSYKYRTVDSGTACTSAAFGGDSAKGIQKSCFVAPLGGPSGYTSCAAEKGVCAVTAPRTVAYGANGAFTYRVVNSPTSCDNGVFGDPIANVVKACYVAPAGAPAGGWSQCAAENGTCAAANGQPIAYGAYGAFTYATANGDTPCANATFGEPIYGESKACYTKAGGPSGYPTTCAGENGTCGFSGSREVAFGARGRYVFKSFTDGTACTITAFGIDPLPGVQKACHLTP</sequence>
<dbReference type="GO" id="GO:0005975">
    <property type="term" value="P:carbohydrate metabolic process"/>
    <property type="evidence" value="ECO:0007669"/>
    <property type="project" value="InterPro"/>
</dbReference>
<evidence type="ECO:0008006" key="3">
    <source>
        <dbReference type="Google" id="ProtNLM"/>
    </source>
</evidence>
<dbReference type="InterPro" id="IPR008928">
    <property type="entry name" value="6-hairpin_glycosidase_sf"/>
</dbReference>
<dbReference type="AlphaFoldDB" id="A0A367ESB4"/>
<reference evidence="1 2" key="1">
    <citation type="submission" date="2018-06" db="EMBL/GenBank/DDBJ databases">
        <title>Sphaerisporangium craniellae sp. nov., isolated from a marine sponge in the South China Sea.</title>
        <authorList>
            <person name="Li L."/>
        </authorList>
    </citation>
    <scope>NUCLEOTIDE SEQUENCE [LARGE SCALE GENOMIC DNA]</scope>
    <source>
        <strain evidence="1 2">CCTCC AA 208026</strain>
    </source>
</reference>
<dbReference type="Gene3D" id="1.50.10.10">
    <property type="match status" value="1"/>
</dbReference>
<evidence type="ECO:0000313" key="1">
    <source>
        <dbReference type="EMBL" id="RCG21008.1"/>
    </source>
</evidence>